<protein>
    <submittedName>
        <fullName evidence="2">Uncharacterized protein</fullName>
    </submittedName>
</protein>
<gene>
    <name evidence="2" type="ORF">T05_4225</name>
</gene>
<accession>A0A0V0SST6</accession>
<sequence length="33" mass="3574">MRVTILGMRFLLSLVLLILNDGDNQKGKEGGTA</sequence>
<organism evidence="2 3">
    <name type="scientific">Trichinella murrelli</name>
    <dbReference type="NCBI Taxonomy" id="144512"/>
    <lineage>
        <taxon>Eukaryota</taxon>
        <taxon>Metazoa</taxon>
        <taxon>Ecdysozoa</taxon>
        <taxon>Nematoda</taxon>
        <taxon>Enoplea</taxon>
        <taxon>Dorylaimia</taxon>
        <taxon>Trichinellida</taxon>
        <taxon>Trichinellidae</taxon>
        <taxon>Trichinella</taxon>
    </lineage>
</organism>
<dbReference type="Proteomes" id="UP000055048">
    <property type="component" value="Unassembled WGS sequence"/>
</dbReference>
<keyword evidence="1" id="KW-0732">Signal</keyword>
<comment type="caution">
    <text evidence="2">The sequence shown here is derived from an EMBL/GenBank/DDBJ whole genome shotgun (WGS) entry which is preliminary data.</text>
</comment>
<keyword evidence="3" id="KW-1185">Reference proteome</keyword>
<name>A0A0V0SST6_9BILA</name>
<feature type="chain" id="PRO_5006868794" evidence="1">
    <location>
        <begin position="23"/>
        <end position="33"/>
    </location>
</feature>
<feature type="signal peptide" evidence="1">
    <location>
        <begin position="1"/>
        <end position="22"/>
    </location>
</feature>
<reference evidence="2 3" key="1">
    <citation type="submission" date="2015-01" db="EMBL/GenBank/DDBJ databases">
        <title>Evolution of Trichinella species and genotypes.</title>
        <authorList>
            <person name="Korhonen P.K."/>
            <person name="Edoardo P."/>
            <person name="Giuseppe L.R."/>
            <person name="Gasser R.B."/>
        </authorList>
    </citation>
    <scope>NUCLEOTIDE SEQUENCE [LARGE SCALE GENOMIC DNA]</scope>
    <source>
        <strain evidence="2">ISS417</strain>
    </source>
</reference>
<evidence type="ECO:0000313" key="2">
    <source>
        <dbReference type="EMBL" id="KRX29785.1"/>
    </source>
</evidence>
<evidence type="ECO:0000256" key="1">
    <source>
        <dbReference type="SAM" id="SignalP"/>
    </source>
</evidence>
<proteinExistence type="predicted"/>
<evidence type="ECO:0000313" key="3">
    <source>
        <dbReference type="Proteomes" id="UP000055048"/>
    </source>
</evidence>
<dbReference type="EMBL" id="JYDJ01002983">
    <property type="protein sequence ID" value="KRX29785.1"/>
    <property type="molecule type" value="Genomic_DNA"/>
</dbReference>
<dbReference type="AlphaFoldDB" id="A0A0V0SST6"/>